<feature type="region of interest" description="Disordered" evidence="4">
    <location>
        <begin position="594"/>
        <end position="613"/>
    </location>
</feature>
<dbReference type="AlphaFoldDB" id="A0AAJ7CAF1"/>
<organism evidence="5 6">
    <name type="scientific">Cephus cinctus</name>
    <name type="common">Wheat stem sawfly</name>
    <dbReference type="NCBI Taxonomy" id="211228"/>
    <lineage>
        <taxon>Eukaryota</taxon>
        <taxon>Metazoa</taxon>
        <taxon>Ecdysozoa</taxon>
        <taxon>Arthropoda</taxon>
        <taxon>Hexapoda</taxon>
        <taxon>Insecta</taxon>
        <taxon>Pterygota</taxon>
        <taxon>Neoptera</taxon>
        <taxon>Endopterygota</taxon>
        <taxon>Hymenoptera</taxon>
        <taxon>Cephoidea</taxon>
        <taxon>Cephidae</taxon>
        <taxon>Cephus</taxon>
    </lineage>
</organism>
<feature type="compositionally biased region" description="Basic and acidic residues" evidence="4">
    <location>
        <begin position="360"/>
        <end position="388"/>
    </location>
</feature>
<dbReference type="Proteomes" id="UP000694920">
    <property type="component" value="Unplaced"/>
</dbReference>
<feature type="coiled-coil region" evidence="3">
    <location>
        <begin position="159"/>
        <end position="228"/>
    </location>
</feature>
<dbReference type="KEGG" id="ccin:107272480"/>
<reference evidence="6" key="1">
    <citation type="submission" date="2025-08" db="UniProtKB">
        <authorList>
            <consortium name="RefSeq"/>
        </authorList>
    </citation>
    <scope>IDENTIFICATION</scope>
</reference>
<dbReference type="InterPro" id="IPR007940">
    <property type="entry name" value="SH3BP5"/>
</dbReference>
<sequence length="707" mass="79949">MDVLDDAEGPLDPRIQIELENLNNATDEINKLEIELDEAHTAFRQLLSDSTRRLKEIANKLGASCIEKSRCYYEAVEEARQVRVQCQHQAQLFQRASEIHAAAKETVTLAEARFMSHQHEWNFDQAWQDMLNHATIKVMDAENQKAECGREHHRRAMLVHDAETKVQQLEEKYRRSIIKARPYFEVLAQCDQMLATQKERVEFLQKGVKEAKHNYSASLRALEEISNQIHQQRRDFDMVANGPREPGVGAELISPPESLNYQAELNKLNISRINSLASSSNETDIDDRARDFEDVFVLRQKMDQLSSRSVDGSESTASQWELELQASMEKLNNLPIRKSNFENIDADCRENGDPSIVQKQESDSVEKHVDPEEKSEKNEESEDAKLPSDFDIFKKPLARTDSSSQPQHLGWQSLTQSPINSILNKSKLALKNSLSKSLSNSPINMGNFNFARRKVEGMPTRSVQKDVVAEETTAKNLAAQEKSQNTFENVETRTSESKNVENVNKIDINEPPRTRKIISVDKSSTDIEEFIENCTTIIDDQSDPVLRADEEADIKSSMHPAKPTPSSLRVADQEDTSTKVQVQKYREQENLGWRSVDSSPNKTCNPTSSRPAKFANNNVSEGFFECPGLRKSKSRTSSVKELPLLAIFEPSAANNMPKDRSCSMVNLAEKQNLKTLLDSTSLGNIQTVSVDKLATARQNLVNRDNSD</sequence>
<protein>
    <submittedName>
        <fullName evidence="6">Uncharacterized protein LOC107272480 isoform X1</fullName>
    </submittedName>
</protein>
<feature type="compositionally biased region" description="Polar residues" evidence="4">
    <location>
        <begin position="596"/>
        <end position="613"/>
    </location>
</feature>
<keyword evidence="2 3" id="KW-0175">Coiled coil</keyword>
<gene>
    <name evidence="6" type="primary">LOC107272480</name>
</gene>
<feature type="region of interest" description="Disordered" evidence="4">
    <location>
        <begin position="552"/>
        <end position="576"/>
    </location>
</feature>
<dbReference type="GeneID" id="107272480"/>
<evidence type="ECO:0000256" key="1">
    <source>
        <dbReference type="ARBA" id="ARBA00007796"/>
    </source>
</evidence>
<dbReference type="RefSeq" id="XP_015605161.1">
    <property type="nucleotide sequence ID" value="XM_015749675.2"/>
</dbReference>
<feature type="region of interest" description="Disordered" evidence="4">
    <location>
        <begin position="345"/>
        <end position="388"/>
    </location>
</feature>
<evidence type="ECO:0000256" key="3">
    <source>
        <dbReference type="SAM" id="Coils"/>
    </source>
</evidence>
<evidence type="ECO:0000256" key="2">
    <source>
        <dbReference type="ARBA" id="ARBA00023054"/>
    </source>
</evidence>
<dbReference type="GO" id="GO:0004860">
    <property type="term" value="F:protein kinase inhibitor activity"/>
    <property type="evidence" value="ECO:0007669"/>
    <property type="project" value="TreeGrafter"/>
</dbReference>
<comment type="similarity">
    <text evidence="1">Belongs to the SH3BP5 family.</text>
</comment>
<dbReference type="Pfam" id="PF05276">
    <property type="entry name" value="SH3BP5"/>
    <property type="match status" value="1"/>
</dbReference>
<dbReference type="GO" id="GO:0035556">
    <property type="term" value="P:intracellular signal transduction"/>
    <property type="evidence" value="ECO:0007669"/>
    <property type="project" value="InterPro"/>
</dbReference>
<dbReference type="PANTHER" id="PTHR19423:SF1">
    <property type="entry name" value="SH3 DOMAIN-BINDING PROTEIN 5"/>
    <property type="match status" value="1"/>
</dbReference>
<proteinExistence type="inferred from homology"/>
<feature type="coiled-coil region" evidence="3">
    <location>
        <begin position="15"/>
        <end position="49"/>
    </location>
</feature>
<name>A0AAJ7CAF1_CEPCN</name>
<evidence type="ECO:0000313" key="5">
    <source>
        <dbReference type="Proteomes" id="UP000694920"/>
    </source>
</evidence>
<keyword evidence="5" id="KW-1185">Reference proteome</keyword>
<evidence type="ECO:0000313" key="6">
    <source>
        <dbReference type="RefSeq" id="XP_015605161.1"/>
    </source>
</evidence>
<evidence type="ECO:0000256" key="4">
    <source>
        <dbReference type="SAM" id="MobiDB-lite"/>
    </source>
</evidence>
<dbReference type="PANTHER" id="PTHR19423">
    <property type="entry name" value="SH3 DOMAIN-BINDING PROTEIN 5"/>
    <property type="match status" value="1"/>
</dbReference>
<dbReference type="GO" id="GO:0005737">
    <property type="term" value="C:cytoplasm"/>
    <property type="evidence" value="ECO:0007669"/>
    <property type="project" value="TreeGrafter"/>
</dbReference>
<accession>A0AAJ7CAF1</accession>